<protein>
    <recommendedName>
        <fullName evidence="3">Reverse transcriptase Ty1/copia-type domain-containing protein</fullName>
    </recommendedName>
</protein>
<evidence type="ECO:0008006" key="3">
    <source>
        <dbReference type="Google" id="ProtNLM"/>
    </source>
</evidence>
<gene>
    <name evidence="1" type="ORF">O181_076884</name>
</gene>
<evidence type="ECO:0000313" key="2">
    <source>
        <dbReference type="Proteomes" id="UP000765509"/>
    </source>
</evidence>
<proteinExistence type="predicted"/>
<comment type="caution">
    <text evidence="1">The sequence shown here is derived from an EMBL/GenBank/DDBJ whole genome shotgun (WGS) entry which is preliminary data.</text>
</comment>
<dbReference type="PANTHER" id="PTHR11439:SF467">
    <property type="entry name" value="INTEGRASE CATALYTIC DOMAIN-CONTAINING PROTEIN"/>
    <property type="match status" value="1"/>
</dbReference>
<keyword evidence="2" id="KW-1185">Reference proteome</keyword>
<accession>A0A9Q3FDX1</accession>
<organism evidence="1 2">
    <name type="scientific">Austropuccinia psidii MF-1</name>
    <dbReference type="NCBI Taxonomy" id="1389203"/>
    <lineage>
        <taxon>Eukaryota</taxon>
        <taxon>Fungi</taxon>
        <taxon>Dikarya</taxon>
        <taxon>Basidiomycota</taxon>
        <taxon>Pucciniomycotina</taxon>
        <taxon>Pucciniomycetes</taxon>
        <taxon>Pucciniales</taxon>
        <taxon>Sphaerophragmiaceae</taxon>
        <taxon>Austropuccinia</taxon>
    </lineage>
</organism>
<dbReference type="AlphaFoldDB" id="A0A9Q3FDX1"/>
<evidence type="ECO:0000313" key="1">
    <source>
        <dbReference type="EMBL" id="MBW0537169.1"/>
    </source>
</evidence>
<name>A0A9Q3FDX1_9BASI</name>
<dbReference type="EMBL" id="AVOT02041802">
    <property type="protein sequence ID" value="MBW0537169.1"/>
    <property type="molecule type" value="Genomic_DNA"/>
</dbReference>
<sequence length="196" mass="21547">MMDYRPSPTPLVTNEHLLPATSNEITKLKSLKINFRSAVGSINYLSSATQPDLSFAVSTLSQYLEYPGIRHWHAFLHVLFYLKGTQDLGLNYPANLPKGIVAWSHANWGNFRATSRSVTGFLATFSGRRGNSPQYPPPWKKPGTRHSAISTQNCYGLSSGVKKQGCLYQQNPSLCGTTTKAVSKPLTVTAISITNK</sequence>
<dbReference type="Proteomes" id="UP000765509">
    <property type="component" value="Unassembled WGS sequence"/>
</dbReference>
<reference evidence="1" key="1">
    <citation type="submission" date="2021-03" db="EMBL/GenBank/DDBJ databases">
        <title>Draft genome sequence of rust myrtle Austropuccinia psidii MF-1, a brazilian biotype.</title>
        <authorList>
            <person name="Quecine M.C."/>
            <person name="Pachon D.M.R."/>
            <person name="Bonatelli M.L."/>
            <person name="Correr F.H."/>
            <person name="Franceschini L.M."/>
            <person name="Leite T.F."/>
            <person name="Margarido G.R.A."/>
            <person name="Almeida C.A."/>
            <person name="Ferrarezi J.A."/>
            <person name="Labate C.A."/>
        </authorList>
    </citation>
    <scope>NUCLEOTIDE SEQUENCE</scope>
    <source>
        <strain evidence="1">MF-1</strain>
    </source>
</reference>
<dbReference type="PANTHER" id="PTHR11439">
    <property type="entry name" value="GAG-POL-RELATED RETROTRANSPOSON"/>
    <property type="match status" value="1"/>
</dbReference>